<keyword evidence="1" id="KW-0732">Signal</keyword>
<name>A0A6A6PVS2_9PEZI</name>
<dbReference type="GeneID" id="54476343"/>
<dbReference type="EMBL" id="MU001634">
    <property type="protein sequence ID" value="KAF2484240.1"/>
    <property type="molecule type" value="Genomic_DNA"/>
</dbReference>
<gene>
    <name evidence="2" type="ORF">BDY17DRAFT_309524</name>
</gene>
<dbReference type="RefSeq" id="XP_033590810.1">
    <property type="nucleotide sequence ID" value="XM_033735341.1"/>
</dbReference>
<organism evidence="2 3">
    <name type="scientific">Neohortaea acidophila</name>
    <dbReference type="NCBI Taxonomy" id="245834"/>
    <lineage>
        <taxon>Eukaryota</taxon>
        <taxon>Fungi</taxon>
        <taxon>Dikarya</taxon>
        <taxon>Ascomycota</taxon>
        <taxon>Pezizomycotina</taxon>
        <taxon>Dothideomycetes</taxon>
        <taxon>Dothideomycetidae</taxon>
        <taxon>Mycosphaerellales</taxon>
        <taxon>Teratosphaeriaceae</taxon>
        <taxon>Neohortaea</taxon>
    </lineage>
</organism>
<protein>
    <submittedName>
        <fullName evidence="2">Uncharacterized protein</fullName>
    </submittedName>
</protein>
<reference evidence="2" key="1">
    <citation type="journal article" date="2020" name="Stud. Mycol.">
        <title>101 Dothideomycetes genomes: a test case for predicting lifestyles and emergence of pathogens.</title>
        <authorList>
            <person name="Haridas S."/>
            <person name="Albert R."/>
            <person name="Binder M."/>
            <person name="Bloem J."/>
            <person name="Labutti K."/>
            <person name="Salamov A."/>
            <person name="Andreopoulos B."/>
            <person name="Baker S."/>
            <person name="Barry K."/>
            <person name="Bills G."/>
            <person name="Bluhm B."/>
            <person name="Cannon C."/>
            <person name="Castanera R."/>
            <person name="Culley D."/>
            <person name="Daum C."/>
            <person name="Ezra D."/>
            <person name="Gonzalez J."/>
            <person name="Henrissat B."/>
            <person name="Kuo A."/>
            <person name="Liang C."/>
            <person name="Lipzen A."/>
            <person name="Lutzoni F."/>
            <person name="Magnuson J."/>
            <person name="Mondo S."/>
            <person name="Nolan M."/>
            <person name="Ohm R."/>
            <person name="Pangilinan J."/>
            <person name="Park H.-J."/>
            <person name="Ramirez L."/>
            <person name="Alfaro M."/>
            <person name="Sun H."/>
            <person name="Tritt A."/>
            <person name="Yoshinaga Y."/>
            <person name="Zwiers L.-H."/>
            <person name="Turgeon B."/>
            <person name="Goodwin S."/>
            <person name="Spatafora J."/>
            <person name="Crous P."/>
            <person name="Grigoriev I."/>
        </authorList>
    </citation>
    <scope>NUCLEOTIDE SEQUENCE</scope>
    <source>
        <strain evidence="2">CBS 113389</strain>
    </source>
</reference>
<dbReference type="Proteomes" id="UP000799767">
    <property type="component" value="Unassembled WGS sequence"/>
</dbReference>
<keyword evidence="3" id="KW-1185">Reference proteome</keyword>
<evidence type="ECO:0000313" key="3">
    <source>
        <dbReference type="Proteomes" id="UP000799767"/>
    </source>
</evidence>
<evidence type="ECO:0000256" key="1">
    <source>
        <dbReference type="SAM" id="SignalP"/>
    </source>
</evidence>
<dbReference type="OrthoDB" id="3924764at2759"/>
<dbReference type="AlphaFoldDB" id="A0A6A6PVS2"/>
<proteinExistence type="predicted"/>
<feature type="chain" id="PRO_5025459780" evidence="1">
    <location>
        <begin position="21"/>
        <end position="146"/>
    </location>
</feature>
<feature type="signal peptide" evidence="1">
    <location>
        <begin position="1"/>
        <end position="20"/>
    </location>
</feature>
<sequence length="146" mass="15104">MRLALALMALAAAASHGVDARKMRHHRKPKDGYHVVAATAFSTGSSATGSAPSTATITPTPVMGPSTGTTCMPSTVCVDGFTCGVRYGGCYDKNYCDGTTSSFSVPTCSSSPSSGLTAKKMNPLMAKLEHELEQEAAAAAARKEQR</sequence>
<evidence type="ECO:0000313" key="2">
    <source>
        <dbReference type="EMBL" id="KAF2484240.1"/>
    </source>
</evidence>
<accession>A0A6A6PVS2</accession>